<dbReference type="Proteomes" id="UP001231518">
    <property type="component" value="Chromosome 15"/>
</dbReference>
<comment type="caution">
    <text evidence="2">The sequence shown here is derived from an EMBL/GenBank/DDBJ whole genome shotgun (WGS) entry which is preliminary data.</text>
</comment>
<sequence length="169" mass="18620">MPHFWLPPDLNTLSFVSESDDDSEDDEEQTNSVVSVIIPRAYQSLLETPLDLKDAVGDPPAADSVPAESSSDVEDLLSAITHLPRDLFNFNGREFPLIPIRPELRRETFSESNVGSTTPCADPYKISTQIWDRLIMEHIASETNKCSAGGIPDAPKPQPPSQKPHLQVA</sequence>
<dbReference type="AlphaFoldDB" id="A0AAD7YN52"/>
<reference evidence="2" key="1">
    <citation type="submission" date="2023-03" db="EMBL/GenBank/DDBJ databases">
        <title>Chromosome-level genomes of two armyworms, Mythimna separata and Mythimna loreyi, provide insights into the biosynthesis and reception of sex pheromones.</title>
        <authorList>
            <person name="Zhao H."/>
        </authorList>
    </citation>
    <scope>NUCLEOTIDE SEQUENCE</scope>
    <source>
        <strain evidence="2">BeijingLab</strain>
        <tissue evidence="2">Pupa</tissue>
    </source>
</reference>
<dbReference type="EMBL" id="JARGEI010000012">
    <property type="protein sequence ID" value="KAJ8722781.1"/>
    <property type="molecule type" value="Genomic_DNA"/>
</dbReference>
<gene>
    <name evidence="2" type="ORF">PYW07_003961</name>
</gene>
<keyword evidence="3" id="KW-1185">Reference proteome</keyword>
<evidence type="ECO:0000313" key="2">
    <source>
        <dbReference type="EMBL" id="KAJ8722781.1"/>
    </source>
</evidence>
<organism evidence="2 3">
    <name type="scientific">Mythimna separata</name>
    <name type="common">Oriental armyworm</name>
    <name type="synonym">Pseudaletia separata</name>
    <dbReference type="NCBI Taxonomy" id="271217"/>
    <lineage>
        <taxon>Eukaryota</taxon>
        <taxon>Metazoa</taxon>
        <taxon>Ecdysozoa</taxon>
        <taxon>Arthropoda</taxon>
        <taxon>Hexapoda</taxon>
        <taxon>Insecta</taxon>
        <taxon>Pterygota</taxon>
        <taxon>Neoptera</taxon>
        <taxon>Endopterygota</taxon>
        <taxon>Lepidoptera</taxon>
        <taxon>Glossata</taxon>
        <taxon>Ditrysia</taxon>
        <taxon>Noctuoidea</taxon>
        <taxon>Noctuidae</taxon>
        <taxon>Noctuinae</taxon>
        <taxon>Hadenini</taxon>
        <taxon>Mythimna</taxon>
    </lineage>
</organism>
<accession>A0AAD7YN52</accession>
<feature type="region of interest" description="Disordered" evidence="1">
    <location>
        <begin position="145"/>
        <end position="169"/>
    </location>
</feature>
<proteinExistence type="predicted"/>
<evidence type="ECO:0000313" key="3">
    <source>
        <dbReference type="Proteomes" id="UP001231518"/>
    </source>
</evidence>
<name>A0AAD7YN52_MYTSE</name>
<evidence type="ECO:0000256" key="1">
    <source>
        <dbReference type="SAM" id="MobiDB-lite"/>
    </source>
</evidence>
<protein>
    <submittedName>
        <fullName evidence="2">Uncharacterized protein</fullName>
    </submittedName>
</protein>